<name>A0A094IV16_9GAMM</name>
<dbReference type="CDD" id="cd00739">
    <property type="entry name" value="DHPS"/>
    <property type="match status" value="1"/>
</dbReference>
<keyword evidence="11 14" id="KW-0289">Folate biosynthesis</keyword>
<evidence type="ECO:0000256" key="6">
    <source>
        <dbReference type="ARBA" id="ARBA00012458"/>
    </source>
</evidence>
<evidence type="ECO:0000259" key="15">
    <source>
        <dbReference type="PROSITE" id="PS50972"/>
    </source>
</evidence>
<dbReference type="Proteomes" id="UP000054363">
    <property type="component" value="Unassembled WGS sequence"/>
</dbReference>
<dbReference type="PANTHER" id="PTHR20941:SF1">
    <property type="entry name" value="FOLIC ACID SYNTHESIS PROTEIN FOL1"/>
    <property type="match status" value="1"/>
</dbReference>
<keyword evidence="9 14" id="KW-0479">Metal-binding</keyword>
<evidence type="ECO:0000256" key="8">
    <source>
        <dbReference type="ARBA" id="ARBA00022679"/>
    </source>
</evidence>
<organism evidence="16 17">
    <name type="scientific">Pseudidiomarina salinarum</name>
    <dbReference type="NCBI Taxonomy" id="435908"/>
    <lineage>
        <taxon>Bacteria</taxon>
        <taxon>Pseudomonadati</taxon>
        <taxon>Pseudomonadota</taxon>
        <taxon>Gammaproteobacteria</taxon>
        <taxon>Alteromonadales</taxon>
        <taxon>Idiomarinaceae</taxon>
        <taxon>Pseudidiomarina</taxon>
    </lineage>
</organism>
<dbReference type="EC" id="2.5.1.15" evidence="6 14"/>
<sequence length="269" mass="28942">MATAPIKVMGIVNVTPDSFSDGGKFNQIDEALRHAEQLVADGAAWLDIGGESTRPGAPAVSTQQELDRVIPVIERLRSELAVPLSVDTSKATVMREAVAAGVAMINDVRALREDGALAAAAASQVEVCLMHMQGEPRTMQQAPVYEDVVCDVKSFLQERIKACTEAGIARERIYLDPGFGFGKSIRHNYELLHRLQALHELQLPLLVGVSRKSMLGQVTGRDVSERLPASLAAATIAAMKGAHIIRVHDVRETVDAMKIVAATLAGEFN</sequence>
<dbReference type="GO" id="GO:0046654">
    <property type="term" value="P:tetrahydrofolate biosynthetic process"/>
    <property type="evidence" value="ECO:0007669"/>
    <property type="project" value="UniProtKB-UniPathway"/>
</dbReference>
<evidence type="ECO:0000256" key="7">
    <source>
        <dbReference type="ARBA" id="ARBA00016919"/>
    </source>
</evidence>
<evidence type="ECO:0000313" key="16">
    <source>
        <dbReference type="EMBL" id="KFZ31525.1"/>
    </source>
</evidence>
<dbReference type="Pfam" id="PF00809">
    <property type="entry name" value="Pterin_bind"/>
    <property type="match status" value="1"/>
</dbReference>
<evidence type="ECO:0000256" key="1">
    <source>
        <dbReference type="ARBA" id="ARBA00000012"/>
    </source>
</evidence>
<comment type="pathway">
    <text evidence="3 14">Cofactor biosynthesis; tetrahydrofolate biosynthesis; 7,8-dihydrofolate from 2-amino-4-hydroxy-6-hydroxymethyl-7,8-dihydropteridine diphosphate and 4-aminobenzoate: step 1/2.</text>
</comment>
<evidence type="ECO:0000256" key="14">
    <source>
        <dbReference type="RuleBase" id="RU361205"/>
    </source>
</evidence>
<comment type="function">
    <text evidence="13 14">Catalyzes the condensation of para-aminobenzoate (pABA) with 6-hydroxymethyl-7,8-dihydropterin diphosphate (DHPt-PP) to form 7,8-dihydropteroate (H2Pte), the immediate precursor of folate derivatives.</text>
</comment>
<keyword evidence="17" id="KW-1185">Reference proteome</keyword>
<dbReference type="RefSeq" id="WP_034773845.1">
    <property type="nucleotide sequence ID" value="NZ_JPER01000001.1"/>
</dbReference>
<dbReference type="InterPro" id="IPR011005">
    <property type="entry name" value="Dihydropteroate_synth-like_sf"/>
</dbReference>
<dbReference type="PROSITE" id="PS00792">
    <property type="entry name" value="DHPS_1"/>
    <property type="match status" value="1"/>
</dbReference>
<comment type="similarity">
    <text evidence="4 14">Belongs to the DHPS family.</text>
</comment>
<comment type="catalytic activity">
    <reaction evidence="1">
        <text>(7,8-dihydropterin-6-yl)methyl diphosphate + 4-aminobenzoate = 7,8-dihydropteroate + diphosphate</text>
        <dbReference type="Rhea" id="RHEA:19949"/>
        <dbReference type="ChEBI" id="CHEBI:17836"/>
        <dbReference type="ChEBI" id="CHEBI:17839"/>
        <dbReference type="ChEBI" id="CHEBI:33019"/>
        <dbReference type="ChEBI" id="CHEBI:72950"/>
        <dbReference type="EC" id="2.5.1.15"/>
    </reaction>
</comment>
<proteinExistence type="inferred from homology"/>
<dbReference type="GO" id="GO:0004156">
    <property type="term" value="F:dihydropteroate synthase activity"/>
    <property type="evidence" value="ECO:0007669"/>
    <property type="project" value="UniProtKB-EC"/>
</dbReference>
<evidence type="ECO:0000256" key="11">
    <source>
        <dbReference type="ARBA" id="ARBA00022909"/>
    </source>
</evidence>
<evidence type="ECO:0000256" key="5">
    <source>
        <dbReference type="ARBA" id="ARBA00011738"/>
    </source>
</evidence>
<evidence type="ECO:0000256" key="2">
    <source>
        <dbReference type="ARBA" id="ARBA00001946"/>
    </source>
</evidence>
<accession>A0A094IV16</accession>
<evidence type="ECO:0000256" key="10">
    <source>
        <dbReference type="ARBA" id="ARBA00022842"/>
    </source>
</evidence>
<evidence type="ECO:0000256" key="3">
    <source>
        <dbReference type="ARBA" id="ARBA00004763"/>
    </source>
</evidence>
<dbReference type="EMBL" id="JPER01000001">
    <property type="protein sequence ID" value="KFZ31525.1"/>
    <property type="molecule type" value="Genomic_DNA"/>
</dbReference>
<dbReference type="PANTHER" id="PTHR20941">
    <property type="entry name" value="FOLATE SYNTHESIS PROTEINS"/>
    <property type="match status" value="1"/>
</dbReference>
<dbReference type="eggNOG" id="COG0294">
    <property type="taxonomic scope" value="Bacteria"/>
</dbReference>
<evidence type="ECO:0000256" key="4">
    <source>
        <dbReference type="ARBA" id="ARBA00009503"/>
    </source>
</evidence>
<protein>
    <recommendedName>
        <fullName evidence="7 14">Dihydropteroate synthase</fullName>
        <shortName evidence="14">DHPS</shortName>
        <ecNumber evidence="6 14">2.5.1.15</ecNumber>
    </recommendedName>
    <alternativeName>
        <fullName evidence="12 14">Dihydropteroate pyrophosphorylase</fullName>
    </alternativeName>
</protein>
<dbReference type="InterPro" id="IPR006390">
    <property type="entry name" value="DHP_synth_dom"/>
</dbReference>
<dbReference type="OrthoDB" id="9811744at2"/>
<dbReference type="PROSITE" id="PS50972">
    <property type="entry name" value="PTERIN_BINDING"/>
    <property type="match status" value="1"/>
</dbReference>
<evidence type="ECO:0000313" key="17">
    <source>
        <dbReference type="Proteomes" id="UP000054363"/>
    </source>
</evidence>
<dbReference type="GO" id="GO:0046872">
    <property type="term" value="F:metal ion binding"/>
    <property type="evidence" value="ECO:0007669"/>
    <property type="project" value="UniProtKB-KW"/>
</dbReference>
<dbReference type="AlphaFoldDB" id="A0A094IV16"/>
<dbReference type="UniPathway" id="UPA00077">
    <property type="reaction ID" value="UER00156"/>
</dbReference>
<dbReference type="NCBIfam" id="TIGR01496">
    <property type="entry name" value="DHPS"/>
    <property type="match status" value="1"/>
</dbReference>
<dbReference type="FunFam" id="3.20.20.20:FF:000004">
    <property type="entry name" value="Dihydropteroate synthase"/>
    <property type="match status" value="1"/>
</dbReference>
<gene>
    <name evidence="16" type="primary">folP</name>
    <name evidence="16" type="ORF">IDSA_02105</name>
</gene>
<dbReference type="InterPro" id="IPR045031">
    <property type="entry name" value="DHP_synth-like"/>
</dbReference>
<evidence type="ECO:0000256" key="13">
    <source>
        <dbReference type="ARBA" id="ARBA00053449"/>
    </source>
</evidence>
<dbReference type="Gene3D" id="3.20.20.20">
    <property type="entry name" value="Dihydropteroate synthase-like"/>
    <property type="match status" value="1"/>
</dbReference>
<dbReference type="GO" id="GO:0046656">
    <property type="term" value="P:folic acid biosynthetic process"/>
    <property type="evidence" value="ECO:0007669"/>
    <property type="project" value="UniProtKB-KW"/>
</dbReference>
<keyword evidence="8 14" id="KW-0808">Transferase</keyword>
<keyword evidence="10 14" id="KW-0460">Magnesium</keyword>
<comment type="cofactor">
    <cofactor evidence="2 14">
        <name>Mg(2+)</name>
        <dbReference type="ChEBI" id="CHEBI:18420"/>
    </cofactor>
</comment>
<comment type="subunit">
    <text evidence="5">Homodimer.</text>
</comment>
<reference evidence="16 17" key="1">
    <citation type="submission" date="2014-06" db="EMBL/GenBank/DDBJ databases">
        <title>The draft genome sequence of Idiomarina salinarum ISL-52.</title>
        <authorList>
            <person name="Du J."/>
            <person name="Shao Z."/>
        </authorList>
    </citation>
    <scope>NUCLEOTIDE SEQUENCE [LARGE SCALE GENOMIC DNA]</scope>
    <source>
        <strain evidence="16 17">ISL-52</strain>
    </source>
</reference>
<dbReference type="SUPFAM" id="SSF51717">
    <property type="entry name" value="Dihydropteroate synthetase-like"/>
    <property type="match status" value="1"/>
</dbReference>
<dbReference type="GO" id="GO:0005829">
    <property type="term" value="C:cytosol"/>
    <property type="evidence" value="ECO:0007669"/>
    <property type="project" value="TreeGrafter"/>
</dbReference>
<feature type="domain" description="Pterin-binding" evidence="15">
    <location>
        <begin position="6"/>
        <end position="258"/>
    </location>
</feature>
<dbReference type="STRING" id="435908.IDSA_02105"/>
<dbReference type="InterPro" id="IPR000489">
    <property type="entry name" value="Pterin-binding_dom"/>
</dbReference>
<evidence type="ECO:0000256" key="9">
    <source>
        <dbReference type="ARBA" id="ARBA00022723"/>
    </source>
</evidence>
<evidence type="ECO:0000256" key="12">
    <source>
        <dbReference type="ARBA" id="ARBA00030193"/>
    </source>
</evidence>
<comment type="caution">
    <text evidence="16">The sequence shown here is derived from an EMBL/GenBank/DDBJ whole genome shotgun (WGS) entry which is preliminary data.</text>
</comment>